<proteinExistence type="predicted"/>
<dbReference type="InterPro" id="IPR001466">
    <property type="entry name" value="Beta-lactam-related"/>
</dbReference>
<dbReference type="Proteomes" id="UP000050827">
    <property type="component" value="Unassembled WGS sequence"/>
</dbReference>
<dbReference type="InterPro" id="IPR050491">
    <property type="entry name" value="AmpC-like"/>
</dbReference>
<evidence type="ECO:0000313" key="3">
    <source>
        <dbReference type="Proteomes" id="UP000050827"/>
    </source>
</evidence>
<dbReference type="AlphaFoldDB" id="A0A0Q1CG27"/>
<dbReference type="PANTHER" id="PTHR46825">
    <property type="entry name" value="D-ALANYL-D-ALANINE-CARBOXYPEPTIDASE/ENDOPEPTIDASE AMPH"/>
    <property type="match status" value="1"/>
</dbReference>
<dbReference type="InterPro" id="IPR012338">
    <property type="entry name" value="Beta-lactam/transpept-like"/>
</dbReference>
<accession>A0A0Q1CG27</accession>
<dbReference type="SUPFAM" id="SSF56601">
    <property type="entry name" value="beta-lactamase/transpeptidase-like"/>
    <property type="match status" value="1"/>
</dbReference>
<feature type="domain" description="Beta-lactamase-related" evidence="1">
    <location>
        <begin position="63"/>
        <end position="373"/>
    </location>
</feature>
<keyword evidence="3" id="KW-1185">Reference proteome</keyword>
<dbReference type="EMBL" id="LCTZ01000002">
    <property type="protein sequence ID" value="KQC29770.1"/>
    <property type="molecule type" value="Genomic_DNA"/>
</dbReference>
<organism evidence="2 3">
    <name type="scientific">Flagellimonas eckloniae</name>
    <dbReference type="NCBI Taxonomy" id="346185"/>
    <lineage>
        <taxon>Bacteria</taxon>
        <taxon>Pseudomonadati</taxon>
        <taxon>Bacteroidota</taxon>
        <taxon>Flavobacteriia</taxon>
        <taxon>Flavobacteriales</taxon>
        <taxon>Flavobacteriaceae</taxon>
        <taxon>Flagellimonas</taxon>
    </lineage>
</organism>
<dbReference type="STRING" id="346185.AAY42_07620"/>
<evidence type="ECO:0000313" key="2">
    <source>
        <dbReference type="EMBL" id="KQC29770.1"/>
    </source>
</evidence>
<comment type="caution">
    <text evidence="2">The sequence shown here is derived from an EMBL/GenBank/DDBJ whole genome shotgun (WGS) entry which is preliminary data.</text>
</comment>
<sequence length="589" mass="67815">MKIQKPKSRFLSVFISSIPAENKMSQKSFLTLLFLSISTIVFSQLSNVEEQRIDSIFSEWSKNNGPGVAAGLMFGNDIIYKKGFGLAQIESEQRITTQTKFQIDHLSRQFTVLAILILEQQGKLSFTDPVQKYIPELPEYEHLLTISHLINHSSGLNDYGMTKVILRKHEDDVFTHGDALDLIKTQKELNFIPGTAFSYIVSLTELSLLAEVVAKASEQTLSAFTKEHIFGPLQMQNTHFVEDYNTIISDFAKSYQVEDEKTKLKVINQSNAGPTNLYTSVDDLFIWYKIFNSPSNSTFTELIKQLDQPVKLENGNTCNSSWGIMTLGRGFFHKERGLPAYWQYGLSGGYATNVFRFPEQQLISFVLGNNNRYNGMPAMSMAYHFLENKFPEPREIDINTIKSRKISRSQLKNYEGHYWNSDRGIARKIFTRNDTLYYARLEQNQGARMIPLKTKEKFQLQVESDDKIYFSFKEIEGQTAYDIILGESDPYPYIKYEPIVYSEENLKLYTGYFYAKDLRIVYHFDIEDGKLQTKRPDGTVIRFDPVTKDVFRGNRGSFGGIRYHRDSDNVIIGFSIHTVGIQNLQFRKI</sequence>
<dbReference type="Gene3D" id="3.40.710.10">
    <property type="entry name" value="DD-peptidase/beta-lactamase superfamily"/>
    <property type="match status" value="1"/>
</dbReference>
<protein>
    <recommendedName>
        <fullName evidence="1">Beta-lactamase-related domain-containing protein</fullName>
    </recommendedName>
</protein>
<dbReference type="OrthoDB" id="9793489at2"/>
<evidence type="ECO:0000259" key="1">
    <source>
        <dbReference type="Pfam" id="PF00144"/>
    </source>
</evidence>
<dbReference type="Pfam" id="PF00144">
    <property type="entry name" value="Beta-lactamase"/>
    <property type="match status" value="1"/>
</dbReference>
<reference evidence="2 3" key="1">
    <citation type="submission" date="2015-04" db="EMBL/GenBank/DDBJ databases">
        <title>Complete genome of flavobacterium.</title>
        <authorList>
            <person name="Kwon Y.M."/>
            <person name="Kim S.-J."/>
        </authorList>
    </citation>
    <scope>NUCLEOTIDE SEQUENCE [LARGE SCALE GENOMIC DNA]</scope>
    <source>
        <strain evidence="2 3">DK169</strain>
    </source>
</reference>
<dbReference type="PANTHER" id="PTHR46825:SF9">
    <property type="entry name" value="BETA-LACTAMASE-RELATED DOMAIN-CONTAINING PROTEIN"/>
    <property type="match status" value="1"/>
</dbReference>
<gene>
    <name evidence="2" type="ORF">AAY42_07620</name>
</gene>
<name>A0A0Q1CG27_9FLAO</name>
<dbReference type="RefSeq" id="WP_055393877.1">
    <property type="nucleotide sequence ID" value="NZ_LCTZ01000002.1"/>
</dbReference>